<dbReference type="PANTHER" id="PTHR48097">
    <property type="entry name" value="L-THREONINE ALDOLASE-RELATED"/>
    <property type="match status" value="1"/>
</dbReference>
<dbReference type="EMBL" id="JARBDR010000214">
    <property type="protein sequence ID" value="KAJ8318402.1"/>
    <property type="molecule type" value="Genomic_DNA"/>
</dbReference>
<evidence type="ECO:0000313" key="6">
    <source>
        <dbReference type="Proteomes" id="UP001217089"/>
    </source>
</evidence>
<comment type="similarity">
    <text evidence="2">Belongs to the threonine aldolase family.</text>
</comment>
<dbReference type="InterPro" id="IPR015421">
    <property type="entry name" value="PyrdxlP-dep_Trfase_major"/>
</dbReference>
<dbReference type="Pfam" id="PF01212">
    <property type="entry name" value="Beta_elim_lyase"/>
    <property type="match status" value="1"/>
</dbReference>
<evidence type="ECO:0000313" key="5">
    <source>
        <dbReference type="EMBL" id="KAJ8318402.1"/>
    </source>
</evidence>
<organism evidence="5 6">
    <name type="scientific">Tegillarca granosa</name>
    <name type="common">Malaysian cockle</name>
    <name type="synonym">Anadara granosa</name>
    <dbReference type="NCBI Taxonomy" id="220873"/>
    <lineage>
        <taxon>Eukaryota</taxon>
        <taxon>Metazoa</taxon>
        <taxon>Spiralia</taxon>
        <taxon>Lophotrochozoa</taxon>
        <taxon>Mollusca</taxon>
        <taxon>Bivalvia</taxon>
        <taxon>Autobranchia</taxon>
        <taxon>Pteriomorphia</taxon>
        <taxon>Arcoida</taxon>
        <taxon>Arcoidea</taxon>
        <taxon>Arcidae</taxon>
        <taxon>Tegillarca</taxon>
    </lineage>
</organism>
<name>A0ABQ9FR42_TEGGR</name>
<evidence type="ECO:0000256" key="3">
    <source>
        <dbReference type="ARBA" id="ARBA00022898"/>
    </source>
</evidence>
<protein>
    <recommendedName>
        <fullName evidence="4">Aromatic amino acid beta-eliminating lyase/threonine aldolase domain-containing protein</fullName>
    </recommendedName>
</protein>
<dbReference type="NCBIfam" id="NF041359">
    <property type="entry name" value="GntG_guanitoxin"/>
    <property type="match status" value="1"/>
</dbReference>
<dbReference type="SUPFAM" id="SSF53383">
    <property type="entry name" value="PLP-dependent transferases"/>
    <property type="match status" value="1"/>
</dbReference>
<dbReference type="InterPro" id="IPR023603">
    <property type="entry name" value="Low_specificity_L-TA-like"/>
</dbReference>
<reference evidence="5 6" key="1">
    <citation type="submission" date="2022-12" db="EMBL/GenBank/DDBJ databases">
        <title>Chromosome-level genome of Tegillarca granosa.</title>
        <authorList>
            <person name="Kim J."/>
        </authorList>
    </citation>
    <scope>NUCLEOTIDE SEQUENCE [LARGE SCALE GENOMIC DNA]</scope>
    <source>
        <strain evidence="5">Teg-2019</strain>
        <tissue evidence="5">Adductor muscle</tissue>
    </source>
</reference>
<comment type="cofactor">
    <cofactor evidence="1">
        <name>pyridoxal 5'-phosphate</name>
        <dbReference type="ChEBI" id="CHEBI:597326"/>
    </cofactor>
</comment>
<dbReference type="Gene3D" id="3.40.640.10">
    <property type="entry name" value="Type I PLP-dependent aspartate aminotransferase-like (Major domain)"/>
    <property type="match status" value="1"/>
</dbReference>
<dbReference type="PANTHER" id="PTHR48097:SF9">
    <property type="entry name" value="L-THREONINE ALDOLASE"/>
    <property type="match status" value="1"/>
</dbReference>
<proteinExistence type="inferred from homology"/>
<gene>
    <name evidence="5" type="ORF">KUTeg_003493</name>
</gene>
<keyword evidence="6" id="KW-1185">Reference proteome</keyword>
<sequence>MREAMASAEVGDDVFGEDPTVNELQKKCASLFGKEDALFVPTGTMGNLISVMTHCRERGLEAILGTKSHIFIHEQGGISQVAGVLASTIENNPDGTFDIDKIKERIRLTDDPHFPYTRLICLENTQNMCGGKVLPMSFMQDVYGLASELGLKVHLDGARLMNAATALNVPPSEILKYVDSASMCFSKGLACPVGSIIAGTKPFIKQAKRTRKLLGGGMRQAGVLAAAALYSIDNIIPRLHIDHQHAQMLAKGKS</sequence>
<feature type="domain" description="Aromatic amino acid beta-eliminating lyase/threonine aldolase" evidence="4">
    <location>
        <begin position="1"/>
        <end position="251"/>
    </location>
</feature>
<dbReference type="InterPro" id="IPR015424">
    <property type="entry name" value="PyrdxlP-dep_Trfase"/>
</dbReference>
<dbReference type="Proteomes" id="UP001217089">
    <property type="component" value="Unassembled WGS sequence"/>
</dbReference>
<accession>A0ABQ9FR42</accession>
<evidence type="ECO:0000256" key="1">
    <source>
        <dbReference type="ARBA" id="ARBA00001933"/>
    </source>
</evidence>
<evidence type="ECO:0000256" key="2">
    <source>
        <dbReference type="ARBA" id="ARBA00006966"/>
    </source>
</evidence>
<comment type="caution">
    <text evidence="5">The sequence shown here is derived from an EMBL/GenBank/DDBJ whole genome shotgun (WGS) entry which is preliminary data.</text>
</comment>
<dbReference type="InterPro" id="IPR001597">
    <property type="entry name" value="ArAA_b-elim_lyase/Thr_aldolase"/>
</dbReference>
<keyword evidence="3" id="KW-0663">Pyridoxal phosphate</keyword>
<evidence type="ECO:0000259" key="4">
    <source>
        <dbReference type="Pfam" id="PF01212"/>
    </source>
</evidence>